<accession>A0A1I4VGA2</accession>
<dbReference type="SUPFAM" id="SSF55811">
    <property type="entry name" value="Nudix"/>
    <property type="match status" value="1"/>
</dbReference>
<dbReference type="OrthoDB" id="9806849at2"/>
<sequence>MLHDITDVRLRLRSGAWPIDDDLRPRIEAHWAACLAANPHLWNGRVLGTIAPGEPGGIAIDGGVLTGEAVEGDFAGFLAWRDWGFPEIGIRNLFGSALVMSSDGALILGKMGATTANAGRIYPPGGSLEPSDVDGDGNVDVIASIERELREETGLLAAEAVMEGMLAAFDGPRVSIGRVFRFPLPADELVAVIMAELDRQEDRELEQVIAFRTAAELDRPEVTAYSRAFGRRLLAD</sequence>
<reference evidence="1 2" key="1">
    <citation type="submission" date="2017-12" db="EMBL/GenBank/DDBJ databases">
        <title>Anaerobic carbon monoxide metabolism by Pleomorphomonas carboxyditropha sp. nov., a new mesophilic hydrogenogenic carboxidotroph.</title>
        <authorList>
            <person name="Esquivel-Elizondo S."/>
            <person name="Krajmalnik-Brown R."/>
        </authorList>
    </citation>
    <scope>NUCLEOTIDE SEQUENCE [LARGE SCALE GENOMIC DNA]</scope>
    <source>
        <strain evidence="1 2">R5-392</strain>
    </source>
</reference>
<evidence type="ECO:0008006" key="3">
    <source>
        <dbReference type="Google" id="ProtNLM"/>
    </source>
</evidence>
<gene>
    <name evidence="1" type="ORF">CXZ10_01490</name>
</gene>
<proteinExistence type="predicted"/>
<name>A0A1I4VGA2_9HYPH</name>
<comment type="caution">
    <text evidence="1">The sequence shown here is derived from an EMBL/GenBank/DDBJ whole genome shotgun (WGS) entry which is preliminary data.</text>
</comment>
<evidence type="ECO:0000313" key="1">
    <source>
        <dbReference type="EMBL" id="PKR90092.1"/>
    </source>
</evidence>
<dbReference type="EMBL" id="PJNW01000002">
    <property type="protein sequence ID" value="PKR90092.1"/>
    <property type="molecule type" value="Genomic_DNA"/>
</dbReference>
<evidence type="ECO:0000313" key="2">
    <source>
        <dbReference type="Proteomes" id="UP000233491"/>
    </source>
</evidence>
<dbReference type="Gene3D" id="3.90.79.10">
    <property type="entry name" value="Nucleoside Triphosphate Pyrophosphohydrolase"/>
    <property type="match status" value="1"/>
</dbReference>
<protein>
    <recommendedName>
        <fullName evidence="3">NUDIX hydrolase</fullName>
    </recommendedName>
</protein>
<keyword evidence="2" id="KW-1185">Reference proteome</keyword>
<dbReference type="AlphaFoldDB" id="A0A1I4VGA2"/>
<organism evidence="1 2">
    <name type="scientific">Pleomorphomonas diazotrophica</name>
    <dbReference type="NCBI Taxonomy" id="1166257"/>
    <lineage>
        <taxon>Bacteria</taxon>
        <taxon>Pseudomonadati</taxon>
        <taxon>Pseudomonadota</taxon>
        <taxon>Alphaproteobacteria</taxon>
        <taxon>Hyphomicrobiales</taxon>
        <taxon>Pleomorphomonadaceae</taxon>
        <taxon>Pleomorphomonas</taxon>
    </lineage>
</organism>
<dbReference type="InterPro" id="IPR015797">
    <property type="entry name" value="NUDIX_hydrolase-like_dom_sf"/>
</dbReference>
<dbReference type="Proteomes" id="UP000233491">
    <property type="component" value="Unassembled WGS sequence"/>
</dbReference>
<dbReference type="RefSeq" id="WP_101287189.1">
    <property type="nucleotide sequence ID" value="NZ_FOUQ01000011.1"/>
</dbReference>